<keyword evidence="6" id="KW-0472">Membrane</keyword>
<dbReference type="Gene3D" id="1.10.510.10">
    <property type="entry name" value="Transferase(Phosphotransferase) domain 1"/>
    <property type="match status" value="1"/>
</dbReference>
<organism evidence="8 9">
    <name type="scientific">Jimgerdemannia flammicorona</name>
    <dbReference type="NCBI Taxonomy" id="994334"/>
    <lineage>
        <taxon>Eukaryota</taxon>
        <taxon>Fungi</taxon>
        <taxon>Fungi incertae sedis</taxon>
        <taxon>Mucoromycota</taxon>
        <taxon>Mucoromycotina</taxon>
        <taxon>Endogonomycetes</taxon>
        <taxon>Endogonales</taxon>
        <taxon>Endogonaceae</taxon>
        <taxon>Jimgerdemannia</taxon>
    </lineage>
</organism>
<dbReference type="SUPFAM" id="SSF56112">
    <property type="entry name" value="Protein kinase-like (PK-like)"/>
    <property type="match status" value="1"/>
</dbReference>
<reference evidence="8 9" key="1">
    <citation type="journal article" date="2018" name="New Phytol.">
        <title>Phylogenomics of Endogonaceae and evolution of mycorrhizas within Mucoromycota.</title>
        <authorList>
            <person name="Chang Y."/>
            <person name="Desiro A."/>
            <person name="Na H."/>
            <person name="Sandor L."/>
            <person name="Lipzen A."/>
            <person name="Clum A."/>
            <person name="Barry K."/>
            <person name="Grigoriev I.V."/>
            <person name="Martin F.M."/>
            <person name="Stajich J.E."/>
            <person name="Smith M.E."/>
            <person name="Bonito G."/>
            <person name="Spatafora J.W."/>
        </authorList>
    </citation>
    <scope>NUCLEOTIDE SEQUENCE [LARGE SCALE GENOMIC DNA]</scope>
    <source>
        <strain evidence="8 9">GMNB39</strain>
    </source>
</reference>
<dbReference type="PROSITE" id="PS50011">
    <property type="entry name" value="PROTEIN_KINASE_DOM"/>
    <property type="match status" value="1"/>
</dbReference>
<dbReference type="InterPro" id="IPR000719">
    <property type="entry name" value="Prot_kinase_dom"/>
</dbReference>
<evidence type="ECO:0000256" key="3">
    <source>
        <dbReference type="ARBA" id="ARBA00022840"/>
    </source>
</evidence>
<keyword evidence="8" id="KW-0418">Kinase</keyword>
<comment type="similarity">
    <text evidence="5">Belongs to the protein kinase superfamily.</text>
</comment>
<sequence length="402" mass="44889">MSTTVKSKRTAPLWICAVNRSFAVSLAVSSHNLSIFRYTRVASSLQYSSLCQEHAMVNSSQNNIRNISRFNDAPASNDAHLELFPDFHIPRLQPASVVLDNLIGQGGSARVYKGTMRGSTVAIKQFIQPILDLDTLICNEVKLLTRLRDSNFMFHTFGYIYDGRILSIVMAYAENGDLLKYLCTGKLAGNWRRKAKICMDIAEAVESLHVKGIIHGDLKPENILLDSSLVPKISDLGLSKTFTSISRGSTLLGHTFRYSSPERLLAKKLTHQELVLSDIYSYGMIVWVVATDGKRVYEDFGDRSVEIAKFQKGVQLEYIGTLPDNTPRIFRDIVCRCLEYNASYRPSLTLVQNAFIAYTNNSPSPLILYGNGTGRVVIVVPAFLFFFFRSPMSQLGLRTAGT</sequence>
<name>A0A433CVZ5_9FUNG</name>
<evidence type="ECO:0000256" key="6">
    <source>
        <dbReference type="SAM" id="Phobius"/>
    </source>
</evidence>
<dbReference type="InterPro" id="IPR017441">
    <property type="entry name" value="Protein_kinase_ATP_BS"/>
</dbReference>
<evidence type="ECO:0000256" key="5">
    <source>
        <dbReference type="RuleBase" id="RU000304"/>
    </source>
</evidence>
<dbReference type="SMART" id="SM00220">
    <property type="entry name" value="S_TKc"/>
    <property type="match status" value="1"/>
</dbReference>
<dbReference type="PROSITE" id="PS00107">
    <property type="entry name" value="PROTEIN_KINASE_ATP"/>
    <property type="match status" value="1"/>
</dbReference>
<gene>
    <name evidence="8" type="ORF">BC936DRAFT_138235</name>
</gene>
<evidence type="ECO:0000256" key="2">
    <source>
        <dbReference type="ARBA" id="ARBA00022741"/>
    </source>
</evidence>
<accession>A0A433CVZ5</accession>
<dbReference type="GO" id="GO:0005524">
    <property type="term" value="F:ATP binding"/>
    <property type="evidence" value="ECO:0007669"/>
    <property type="project" value="UniProtKB-UniRule"/>
</dbReference>
<feature type="domain" description="Protein kinase" evidence="7">
    <location>
        <begin position="97"/>
        <end position="356"/>
    </location>
</feature>
<dbReference type="GO" id="GO:0004674">
    <property type="term" value="F:protein serine/threonine kinase activity"/>
    <property type="evidence" value="ECO:0007669"/>
    <property type="project" value="UniProtKB-KW"/>
</dbReference>
<dbReference type="InterPro" id="IPR011009">
    <property type="entry name" value="Kinase-like_dom_sf"/>
</dbReference>
<dbReference type="InterPro" id="IPR001245">
    <property type="entry name" value="Ser-Thr/Tyr_kinase_cat_dom"/>
</dbReference>
<evidence type="ECO:0000256" key="4">
    <source>
        <dbReference type="PROSITE-ProRule" id="PRU10141"/>
    </source>
</evidence>
<evidence type="ECO:0000259" key="7">
    <source>
        <dbReference type="PROSITE" id="PS50011"/>
    </source>
</evidence>
<evidence type="ECO:0000313" key="9">
    <source>
        <dbReference type="Proteomes" id="UP000268093"/>
    </source>
</evidence>
<dbReference type="PANTHER" id="PTHR44329">
    <property type="entry name" value="SERINE/THREONINE-PROTEIN KINASE TNNI3K-RELATED"/>
    <property type="match status" value="1"/>
</dbReference>
<dbReference type="InterPro" id="IPR051681">
    <property type="entry name" value="Ser/Thr_Kinases-Pseudokinases"/>
</dbReference>
<evidence type="ECO:0000256" key="1">
    <source>
        <dbReference type="ARBA" id="ARBA00022527"/>
    </source>
</evidence>
<feature type="binding site" evidence="4">
    <location>
        <position position="124"/>
    </location>
    <ligand>
        <name>ATP</name>
        <dbReference type="ChEBI" id="CHEBI:30616"/>
    </ligand>
</feature>
<proteinExistence type="inferred from homology"/>
<dbReference type="EMBL" id="RBNI01012775">
    <property type="protein sequence ID" value="RUP42677.1"/>
    <property type="molecule type" value="Genomic_DNA"/>
</dbReference>
<dbReference type="InterPro" id="IPR008271">
    <property type="entry name" value="Ser/Thr_kinase_AS"/>
</dbReference>
<dbReference type="PROSITE" id="PS00108">
    <property type="entry name" value="PROTEIN_KINASE_ST"/>
    <property type="match status" value="1"/>
</dbReference>
<keyword evidence="1 5" id="KW-0723">Serine/threonine-protein kinase</keyword>
<dbReference type="Pfam" id="PF07714">
    <property type="entry name" value="PK_Tyr_Ser-Thr"/>
    <property type="match status" value="1"/>
</dbReference>
<evidence type="ECO:0000313" key="8">
    <source>
        <dbReference type="EMBL" id="RUP42677.1"/>
    </source>
</evidence>
<keyword evidence="8" id="KW-0808">Transferase</keyword>
<dbReference type="OrthoDB" id="2386054at2759"/>
<dbReference type="AlphaFoldDB" id="A0A433CVZ5"/>
<comment type="caution">
    <text evidence="8">The sequence shown here is derived from an EMBL/GenBank/DDBJ whole genome shotgun (WGS) entry which is preliminary data.</text>
</comment>
<keyword evidence="6" id="KW-0812">Transmembrane</keyword>
<keyword evidence="6" id="KW-1133">Transmembrane helix</keyword>
<keyword evidence="3 4" id="KW-0067">ATP-binding</keyword>
<keyword evidence="2 4" id="KW-0547">Nucleotide-binding</keyword>
<protein>
    <submittedName>
        <fullName evidence="8">Kinase-like domain-containing protein</fullName>
    </submittedName>
</protein>
<feature type="transmembrane region" description="Helical" evidence="6">
    <location>
        <begin position="366"/>
        <end position="388"/>
    </location>
</feature>
<keyword evidence="9" id="KW-1185">Reference proteome</keyword>
<dbReference type="Proteomes" id="UP000268093">
    <property type="component" value="Unassembled WGS sequence"/>
</dbReference>